<comment type="caution">
    <text evidence="2">The sequence shown here is derived from an EMBL/GenBank/DDBJ whole genome shotgun (WGS) entry which is preliminary data.</text>
</comment>
<dbReference type="Proteomes" id="UP000789390">
    <property type="component" value="Unassembled WGS sequence"/>
</dbReference>
<gene>
    <name evidence="2" type="ORF">DGAL_LOCUS8320</name>
</gene>
<evidence type="ECO:0000313" key="3">
    <source>
        <dbReference type="Proteomes" id="UP000789390"/>
    </source>
</evidence>
<accession>A0A8J2RLC9</accession>
<dbReference type="AlphaFoldDB" id="A0A8J2RLC9"/>
<protein>
    <submittedName>
        <fullName evidence="2">Uncharacterized protein</fullName>
    </submittedName>
</protein>
<feature type="chain" id="PRO_5035210214" evidence="1">
    <location>
        <begin position="20"/>
        <end position="61"/>
    </location>
</feature>
<keyword evidence="3" id="KW-1185">Reference proteome</keyword>
<sequence>MNRLLFVFVLIVVVFAVTADPLQFYPWRVRRPHYGEEIRRQEISRPSVSQGHLGFGGIIFG</sequence>
<name>A0A8J2RLC9_9CRUS</name>
<reference evidence="2" key="1">
    <citation type="submission" date="2021-11" db="EMBL/GenBank/DDBJ databases">
        <authorList>
            <person name="Schell T."/>
        </authorList>
    </citation>
    <scope>NUCLEOTIDE SEQUENCE</scope>
    <source>
        <strain evidence="2">M5</strain>
    </source>
</reference>
<evidence type="ECO:0000313" key="2">
    <source>
        <dbReference type="EMBL" id="CAH0105300.1"/>
    </source>
</evidence>
<evidence type="ECO:0000256" key="1">
    <source>
        <dbReference type="SAM" id="SignalP"/>
    </source>
</evidence>
<feature type="signal peptide" evidence="1">
    <location>
        <begin position="1"/>
        <end position="19"/>
    </location>
</feature>
<proteinExistence type="predicted"/>
<dbReference type="EMBL" id="CAKKLH010000179">
    <property type="protein sequence ID" value="CAH0105300.1"/>
    <property type="molecule type" value="Genomic_DNA"/>
</dbReference>
<keyword evidence="1" id="KW-0732">Signal</keyword>
<organism evidence="2 3">
    <name type="scientific">Daphnia galeata</name>
    <dbReference type="NCBI Taxonomy" id="27404"/>
    <lineage>
        <taxon>Eukaryota</taxon>
        <taxon>Metazoa</taxon>
        <taxon>Ecdysozoa</taxon>
        <taxon>Arthropoda</taxon>
        <taxon>Crustacea</taxon>
        <taxon>Branchiopoda</taxon>
        <taxon>Diplostraca</taxon>
        <taxon>Cladocera</taxon>
        <taxon>Anomopoda</taxon>
        <taxon>Daphniidae</taxon>
        <taxon>Daphnia</taxon>
    </lineage>
</organism>